<reference evidence="2" key="2">
    <citation type="submission" date="2025-05" db="UniProtKB">
        <authorList>
            <consortium name="Ensembl"/>
        </authorList>
    </citation>
    <scope>IDENTIFICATION</scope>
</reference>
<evidence type="ECO:0000313" key="3">
    <source>
        <dbReference type="Proteomes" id="UP000694402"/>
    </source>
</evidence>
<feature type="region of interest" description="Disordered" evidence="1">
    <location>
        <begin position="22"/>
        <end position="48"/>
    </location>
</feature>
<dbReference type="Ensembl" id="ENSOTST00005186069.1">
    <property type="protein sequence ID" value="ENSOTSP00005109976.1"/>
    <property type="gene ID" value="ENSOTSG00005074980.1"/>
</dbReference>
<keyword evidence="3" id="KW-1185">Reference proteome</keyword>
<sequence length="90" mass="10307">MRWINRRQSLSAKPFLAGGRWRSRSIGSSGERSETSSGLVGFTRHLDPDRRTHAGQKTLLNSVLLIRIFYLPLRLPGSIRLTRDRLVYLS</sequence>
<accession>A0AAZ3P0D5</accession>
<evidence type="ECO:0000313" key="2">
    <source>
        <dbReference type="Ensembl" id="ENSOTSP00005109976.1"/>
    </source>
</evidence>
<proteinExistence type="predicted"/>
<name>A0AAZ3P0D5_ONCTS</name>
<organism evidence="2 3">
    <name type="scientific">Oncorhynchus tshawytscha</name>
    <name type="common">Chinook salmon</name>
    <name type="synonym">Salmo tshawytscha</name>
    <dbReference type="NCBI Taxonomy" id="74940"/>
    <lineage>
        <taxon>Eukaryota</taxon>
        <taxon>Metazoa</taxon>
        <taxon>Chordata</taxon>
        <taxon>Craniata</taxon>
        <taxon>Vertebrata</taxon>
        <taxon>Euteleostomi</taxon>
        <taxon>Actinopterygii</taxon>
        <taxon>Neopterygii</taxon>
        <taxon>Teleostei</taxon>
        <taxon>Protacanthopterygii</taxon>
        <taxon>Salmoniformes</taxon>
        <taxon>Salmonidae</taxon>
        <taxon>Salmoninae</taxon>
        <taxon>Oncorhynchus</taxon>
    </lineage>
</organism>
<dbReference type="AlphaFoldDB" id="A0AAZ3P0D5"/>
<dbReference type="GeneTree" id="ENSGT00990000210304"/>
<reference evidence="3" key="1">
    <citation type="journal article" date="2018" name="PLoS ONE">
        <title>Chinook salmon (Oncorhynchus tshawytscha) genome and transcriptome.</title>
        <authorList>
            <person name="Christensen K.A."/>
            <person name="Leong J.S."/>
            <person name="Sakhrani D."/>
            <person name="Biagi C.A."/>
            <person name="Minkley D.R."/>
            <person name="Withler R.E."/>
            <person name="Rondeau E.B."/>
            <person name="Koop B.F."/>
            <person name="Devlin R.H."/>
        </authorList>
    </citation>
    <scope>NUCLEOTIDE SEQUENCE [LARGE SCALE GENOMIC DNA]</scope>
</reference>
<evidence type="ECO:0000256" key="1">
    <source>
        <dbReference type="SAM" id="MobiDB-lite"/>
    </source>
</evidence>
<protein>
    <submittedName>
        <fullName evidence="2">Uncharacterized protein</fullName>
    </submittedName>
</protein>
<dbReference type="Proteomes" id="UP000694402">
    <property type="component" value="Unassembled WGS sequence"/>
</dbReference>
<dbReference type="Ensembl" id="ENSOTST00005183321.1">
    <property type="protein sequence ID" value="ENSOTSP00005106023.1"/>
    <property type="gene ID" value="ENSOTSG00005048288.1"/>
</dbReference>
<feature type="compositionally biased region" description="Low complexity" evidence="1">
    <location>
        <begin position="22"/>
        <end position="38"/>
    </location>
</feature>